<dbReference type="Proteomes" id="UP000623467">
    <property type="component" value="Unassembled WGS sequence"/>
</dbReference>
<dbReference type="Pfam" id="PF01753">
    <property type="entry name" value="zf-MYND"/>
    <property type="match status" value="1"/>
</dbReference>
<feature type="domain" description="MYND-type" evidence="5">
    <location>
        <begin position="282"/>
        <end position="311"/>
    </location>
</feature>
<accession>A0A8H7D237</accession>
<dbReference type="GO" id="GO:0008270">
    <property type="term" value="F:zinc ion binding"/>
    <property type="evidence" value="ECO:0007669"/>
    <property type="project" value="UniProtKB-KW"/>
</dbReference>
<sequence>MSLTLARSGSAVVRPSPRTYHTCPCCGRPANLYICTGIRKETNCPVSVAALFTTEEAAKKLAEVLGLTPTGFVRYKGPCGEATDKLRDLWTALIPCEYEDPVDPIICAFCARFLPSLVSAYKDAPCEEGPYYCMLVAVLQSNYFAKYMRSPHGPDLYAFFVQQIISRKHPSTSISGLLIFATYAHEYKSHIRPLPEDTVAQLKDWLRTKADESLEIIRSKPSRPKKDHSWAVRYHETILENIISVLNILDGRLRSEAKQLTLTRSVTFDGFAGEHEDSENLTRRECARCQTVAYCCRVHQKEDWGHHKQRCFETAY</sequence>
<keyword evidence="1" id="KW-0479">Metal-binding</keyword>
<gene>
    <name evidence="6" type="ORF">MSAN_01206500</name>
</gene>
<keyword evidence="7" id="KW-1185">Reference proteome</keyword>
<dbReference type="SUPFAM" id="SSF144232">
    <property type="entry name" value="HIT/MYND zinc finger-like"/>
    <property type="match status" value="1"/>
</dbReference>
<name>A0A8H7D237_9AGAR</name>
<protein>
    <recommendedName>
        <fullName evidence="5">MYND-type domain-containing protein</fullName>
    </recommendedName>
</protein>
<dbReference type="PROSITE" id="PS50865">
    <property type="entry name" value="ZF_MYND_2"/>
    <property type="match status" value="1"/>
</dbReference>
<keyword evidence="2 4" id="KW-0863">Zinc-finger</keyword>
<evidence type="ECO:0000259" key="5">
    <source>
        <dbReference type="PROSITE" id="PS50865"/>
    </source>
</evidence>
<keyword evidence="3" id="KW-0862">Zinc</keyword>
<evidence type="ECO:0000256" key="4">
    <source>
        <dbReference type="PROSITE-ProRule" id="PRU00134"/>
    </source>
</evidence>
<evidence type="ECO:0000256" key="3">
    <source>
        <dbReference type="ARBA" id="ARBA00022833"/>
    </source>
</evidence>
<dbReference type="AlphaFoldDB" id="A0A8H7D237"/>
<evidence type="ECO:0000313" key="6">
    <source>
        <dbReference type="EMBL" id="KAF7358675.1"/>
    </source>
</evidence>
<organism evidence="6 7">
    <name type="scientific">Mycena sanguinolenta</name>
    <dbReference type="NCBI Taxonomy" id="230812"/>
    <lineage>
        <taxon>Eukaryota</taxon>
        <taxon>Fungi</taxon>
        <taxon>Dikarya</taxon>
        <taxon>Basidiomycota</taxon>
        <taxon>Agaricomycotina</taxon>
        <taxon>Agaricomycetes</taxon>
        <taxon>Agaricomycetidae</taxon>
        <taxon>Agaricales</taxon>
        <taxon>Marasmiineae</taxon>
        <taxon>Mycenaceae</taxon>
        <taxon>Mycena</taxon>
    </lineage>
</organism>
<dbReference type="InterPro" id="IPR002893">
    <property type="entry name" value="Znf_MYND"/>
</dbReference>
<dbReference type="EMBL" id="JACAZH010000009">
    <property type="protein sequence ID" value="KAF7358675.1"/>
    <property type="molecule type" value="Genomic_DNA"/>
</dbReference>
<dbReference type="Gene3D" id="6.10.140.2220">
    <property type="match status" value="1"/>
</dbReference>
<dbReference type="OrthoDB" id="2909781at2759"/>
<evidence type="ECO:0000313" key="7">
    <source>
        <dbReference type="Proteomes" id="UP000623467"/>
    </source>
</evidence>
<evidence type="ECO:0000256" key="1">
    <source>
        <dbReference type="ARBA" id="ARBA00022723"/>
    </source>
</evidence>
<proteinExistence type="predicted"/>
<evidence type="ECO:0000256" key="2">
    <source>
        <dbReference type="ARBA" id="ARBA00022771"/>
    </source>
</evidence>
<reference evidence="6" key="1">
    <citation type="submission" date="2020-05" db="EMBL/GenBank/DDBJ databases">
        <title>Mycena genomes resolve the evolution of fungal bioluminescence.</title>
        <authorList>
            <person name="Tsai I.J."/>
        </authorList>
    </citation>
    <scope>NUCLEOTIDE SEQUENCE</scope>
    <source>
        <strain evidence="6">160909Yilan</strain>
    </source>
</reference>
<comment type="caution">
    <text evidence="6">The sequence shown here is derived from an EMBL/GenBank/DDBJ whole genome shotgun (WGS) entry which is preliminary data.</text>
</comment>